<proteinExistence type="predicted"/>
<feature type="signal peptide" evidence="2">
    <location>
        <begin position="1"/>
        <end position="21"/>
    </location>
</feature>
<feature type="compositionally biased region" description="Pro residues" evidence="1">
    <location>
        <begin position="25"/>
        <end position="35"/>
    </location>
</feature>
<protein>
    <recommendedName>
        <fullName evidence="5">Lipoprotein</fullName>
    </recommendedName>
</protein>
<evidence type="ECO:0000313" key="4">
    <source>
        <dbReference type="Proteomes" id="UP000001867"/>
    </source>
</evidence>
<reference evidence="3 4" key="1">
    <citation type="submission" date="2008-06" db="EMBL/GenBank/DDBJ databases">
        <title>Complete sequence of Stenotrophomonas maltophilia R551-3.</title>
        <authorList>
            <consortium name="US DOE Joint Genome Institute"/>
            <person name="Lucas S."/>
            <person name="Copeland A."/>
            <person name="Lapidus A."/>
            <person name="Glavina del Rio T."/>
            <person name="Dalin E."/>
            <person name="Tice H."/>
            <person name="Pitluck S."/>
            <person name="Chain P."/>
            <person name="Malfatti S."/>
            <person name="Shin M."/>
            <person name="Vergez L."/>
            <person name="Lang D."/>
            <person name="Schmutz J."/>
            <person name="Larimer F."/>
            <person name="Land M."/>
            <person name="Hauser L."/>
            <person name="Kyrpides N."/>
            <person name="Mikhailova N."/>
            <person name="Taghavi S."/>
            <person name="Monchy S."/>
            <person name="Newman L."/>
            <person name="Vangronsveld J."/>
            <person name="van der Lelie D."/>
            <person name="Richardson P."/>
        </authorList>
    </citation>
    <scope>NUCLEOTIDE SEQUENCE [LARGE SCALE GENOMIC DNA]</scope>
    <source>
        <strain evidence="3 4">R551-3</strain>
    </source>
</reference>
<feature type="chain" id="PRO_5002826158" description="Lipoprotein" evidence="2">
    <location>
        <begin position="22"/>
        <end position="176"/>
    </location>
</feature>
<dbReference type="KEGG" id="smt:Smal_1005"/>
<dbReference type="AlphaFoldDB" id="B4SN65"/>
<dbReference type="Proteomes" id="UP000001867">
    <property type="component" value="Chromosome"/>
</dbReference>
<dbReference type="PROSITE" id="PS51257">
    <property type="entry name" value="PROKAR_LIPOPROTEIN"/>
    <property type="match status" value="1"/>
</dbReference>
<evidence type="ECO:0000256" key="2">
    <source>
        <dbReference type="SAM" id="SignalP"/>
    </source>
</evidence>
<dbReference type="eggNOG" id="ENOG5030PGF">
    <property type="taxonomic scope" value="Bacteria"/>
</dbReference>
<sequence length="176" mass="18967" precursor="true">MRRFLLLIAPLVLFGCSRPEAQPDPTAPPAQPPAPAAASAEAEAPALQATAVDPLFAAVTAEAELPAAMLNRYVMALLNRDHKGADAAWTFPPRDARSADDAALRQLENVRSLRLTTGSPIARDGHQPPQLLEIPVQVRAATTQGTFRFGGWYRVQPSSDGRAWQIQSAQLRPTLD</sequence>
<keyword evidence="2" id="KW-0732">Signal</keyword>
<name>B4SN65_STRM5</name>
<dbReference type="RefSeq" id="WP_012510327.1">
    <property type="nucleotide sequence ID" value="NC_011071.1"/>
</dbReference>
<dbReference type="STRING" id="391008.Smal_1005"/>
<organism evidence="3 4">
    <name type="scientific">Stenotrophomonas maltophilia (strain R551-3)</name>
    <dbReference type="NCBI Taxonomy" id="391008"/>
    <lineage>
        <taxon>Bacteria</taxon>
        <taxon>Pseudomonadati</taxon>
        <taxon>Pseudomonadota</taxon>
        <taxon>Gammaproteobacteria</taxon>
        <taxon>Lysobacterales</taxon>
        <taxon>Lysobacteraceae</taxon>
        <taxon>Stenotrophomonas</taxon>
        <taxon>Stenotrophomonas maltophilia group</taxon>
    </lineage>
</organism>
<feature type="region of interest" description="Disordered" evidence="1">
    <location>
        <begin position="20"/>
        <end position="42"/>
    </location>
</feature>
<accession>B4SN65</accession>
<dbReference type="HOGENOM" id="CLU_1467373_0_0_6"/>
<gene>
    <name evidence="3" type="ordered locus">Smal_1005</name>
</gene>
<evidence type="ECO:0000256" key="1">
    <source>
        <dbReference type="SAM" id="MobiDB-lite"/>
    </source>
</evidence>
<dbReference type="OrthoDB" id="5988059at2"/>
<dbReference type="EMBL" id="CP001111">
    <property type="protein sequence ID" value="ACF50710.1"/>
    <property type="molecule type" value="Genomic_DNA"/>
</dbReference>
<evidence type="ECO:0008006" key="5">
    <source>
        <dbReference type="Google" id="ProtNLM"/>
    </source>
</evidence>
<evidence type="ECO:0000313" key="3">
    <source>
        <dbReference type="EMBL" id="ACF50710.1"/>
    </source>
</evidence>